<dbReference type="PANTHER" id="PTHR12215">
    <property type="entry name" value="PHOSPHOPANTETHEINE TRANSFERASE"/>
    <property type="match status" value="1"/>
</dbReference>
<dbReference type="InterPro" id="IPR037143">
    <property type="entry name" value="4-PPantetheinyl_Trfase_dom_sf"/>
</dbReference>
<name>A0AAE5C0M0_9HYPH</name>
<protein>
    <submittedName>
        <fullName evidence="5">4'-phosphopantetheinyl transferase superfamily protein</fullName>
    </submittedName>
</protein>
<dbReference type="SUPFAM" id="SSF56214">
    <property type="entry name" value="4'-phosphopantetheinyl transferase"/>
    <property type="match status" value="2"/>
</dbReference>
<proteinExistence type="inferred from homology"/>
<dbReference type="GO" id="GO:0019878">
    <property type="term" value="P:lysine biosynthetic process via aminoadipic acid"/>
    <property type="evidence" value="ECO:0007669"/>
    <property type="project" value="TreeGrafter"/>
</dbReference>
<feature type="domain" description="4'-phosphopantetheinyl transferase N-terminal" evidence="4">
    <location>
        <begin position="16"/>
        <end position="104"/>
    </location>
</feature>
<dbReference type="GO" id="GO:0008897">
    <property type="term" value="F:holo-[acyl-carrier-protein] synthase activity"/>
    <property type="evidence" value="ECO:0007669"/>
    <property type="project" value="InterPro"/>
</dbReference>
<dbReference type="AlphaFoldDB" id="A0AAE5C0M0"/>
<comment type="similarity">
    <text evidence="1">Belongs to the P-Pant transferase superfamily. Gsp/Sfp/HetI/AcpT family.</text>
</comment>
<evidence type="ECO:0000313" key="5">
    <source>
        <dbReference type="EMBL" id="NEI47549.1"/>
    </source>
</evidence>
<dbReference type="GO" id="GO:0000287">
    <property type="term" value="F:magnesium ion binding"/>
    <property type="evidence" value="ECO:0007669"/>
    <property type="project" value="InterPro"/>
</dbReference>
<evidence type="ECO:0000259" key="3">
    <source>
        <dbReference type="Pfam" id="PF01648"/>
    </source>
</evidence>
<dbReference type="Pfam" id="PF01648">
    <property type="entry name" value="ACPS"/>
    <property type="match status" value="1"/>
</dbReference>
<sequence>MQRSENQPAGIEIALWQYSKNEGDWNRWMQSLSPDERERAATYRFERDRAPFIAGRYLLRQLLSLQTGISPSKVPLSPDRHGKLRVEGGDMLQFSLANADRLVTVAVASGCDHVGIDCERVDTEIEAAAVDSYCSSDERRWLMELPTRERARGALVLWTLKESHLKAIGVGLREDPRNVAFSWKDGIPVMVGGERDRRWHHHLVESGSQHVVALAACSQSGLPGISTRLFQDDSRPSDTAHPPPLGMAGCFARLRLVSIECLMTGATVSASSSRYLI</sequence>
<dbReference type="InterPro" id="IPR008278">
    <property type="entry name" value="4-PPantetheinyl_Trfase_dom"/>
</dbReference>
<comment type="caution">
    <text evidence="5">The sequence shown here is derived from an EMBL/GenBank/DDBJ whole genome shotgun (WGS) entry which is preliminary data.</text>
</comment>
<feature type="domain" description="4'-phosphopantetheinyl transferase" evidence="3">
    <location>
        <begin position="114"/>
        <end position="214"/>
    </location>
</feature>
<dbReference type="Proteomes" id="UP000661163">
    <property type="component" value="Unassembled WGS sequence"/>
</dbReference>
<keyword evidence="2 5" id="KW-0808">Transferase</keyword>
<evidence type="ECO:0000259" key="4">
    <source>
        <dbReference type="Pfam" id="PF22624"/>
    </source>
</evidence>
<dbReference type="Pfam" id="PF22624">
    <property type="entry name" value="AASDHPPT_N"/>
    <property type="match status" value="1"/>
</dbReference>
<dbReference type="Gene3D" id="3.90.470.20">
    <property type="entry name" value="4'-phosphopantetheinyl transferase domain"/>
    <property type="match status" value="2"/>
</dbReference>
<evidence type="ECO:0000256" key="1">
    <source>
        <dbReference type="ARBA" id="ARBA00010990"/>
    </source>
</evidence>
<dbReference type="InterPro" id="IPR050559">
    <property type="entry name" value="P-Pant_transferase_sf"/>
</dbReference>
<accession>A0AAE5C0M0</accession>
<evidence type="ECO:0000256" key="2">
    <source>
        <dbReference type="ARBA" id="ARBA00022679"/>
    </source>
</evidence>
<reference evidence="5 6" key="1">
    <citation type="submission" date="2019-12" db="EMBL/GenBank/DDBJ databases">
        <title>Rhizobium genotypes associated with high levels of biological nitrogen fixation by grain legumes in a temperate-maritime cropping system.</title>
        <authorList>
            <person name="Maluk M."/>
            <person name="Francesc Ferrando Molina F."/>
            <person name="Lopez Del Egido L."/>
            <person name="Lafos M."/>
            <person name="Langarica-Fuentes A."/>
            <person name="Gebre Yohannes G."/>
            <person name="Young M.W."/>
            <person name="Martin P."/>
            <person name="Gantlett R."/>
            <person name="Kenicer G."/>
            <person name="Hawes C."/>
            <person name="Begg G.S."/>
            <person name="Quilliam R.S."/>
            <person name="Squire G.R."/>
            <person name="Poole P.S."/>
            <person name="Young P.W."/>
            <person name="Iannetta P.M."/>
            <person name="James E.K."/>
        </authorList>
    </citation>
    <scope>NUCLEOTIDE SEQUENCE [LARGE SCALE GENOMIC DNA]</scope>
    <source>
        <strain evidence="5 6">JHI985</strain>
    </source>
</reference>
<dbReference type="EMBL" id="WUFC01000004">
    <property type="protein sequence ID" value="NEI47549.1"/>
    <property type="molecule type" value="Genomic_DNA"/>
</dbReference>
<dbReference type="GO" id="GO:0005829">
    <property type="term" value="C:cytosol"/>
    <property type="evidence" value="ECO:0007669"/>
    <property type="project" value="TreeGrafter"/>
</dbReference>
<gene>
    <name evidence="5" type="ORF">GR217_07585</name>
</gene>
<organism evidence="5 6">
    <name type="scientific">Rhizobium ruizarguesonis</name>
    <dbReference type="NCBI Taxonomy" id="2081791"/>
    <lineage>
        <taxon>Bacteria</taxon>
        <taxon>Pseudomonadati</taxon>
        <taxon>Pseudomonadota</taxon>
        <taxon>Alphaproteobacteria</taxon>
        <taxon>Hyphomicrobiales</taxon>
        <taxon>Rhizobiaceae</taxon>
        <taxon>Rhizobium/Agrobacterium group</taxon>
        <taxon>Rhizobium</taxon>
    </lineage>
</organism>
<dbReference type="InterPro" id="IPR055066">
    <property type="entry name" value="AASDHPPT_N"/>
</dbReference>
<evidence type="ECO:0000313" key="6">
    <source>
        <dbReference type="Proteomes" id="UP000661163"/>
    </source>
</evidence>
<dbReference type="PANTHER" id="PTHR12215:SF10">
    <property type="entry name" value="L-AMINOADIPATE-SEMIALDEHYDE DEHYDROGENASE-PHOSPHOPANTETHEINYL TRANSFERASE"/>
    <property type="match status" value="1"/>
</dbReference>